<evidence type="ECO:0008006" key="3">
    <source>
        <dbReference type="Google" id="ProtNLM"/>
    </source>
</evidence>
<reference evidence="1 2" key="1">
    <citation type="submission" date="2017-12" db="EMBL/GenBank/DDBJ databases">
        <title>Sequencing the genomes of 1000 Actinobacteria strains.</title>
        <authorList>
            <person name="Klenk H.-P."/>
        </authorList>
    </citation>
    <scope>NUCLEOTIDE SEQUENCE [LARGE SCALE GENOMIC DNA]</scope>
    <source>
        <strain evidence="1 2">DSM 45165</strain>
    </source>
</reference>
<gene>
    <name evidence="1" type="ORF">ATK30_0570</name>
</gene>
<evidence type="ECO:0000313" key="2">
    <source>
        <dbReference type="Proteomes" id="UP000233750"/>
    </source>
</evidence>
<dbReference type="OrthoDB" id="3535759at2"/>
<proteinExistence type="predicted"/>
<evidence type="ECO:0000313" key="1">
    <source>
        <dbReference type="EMBL" id="PKV99590.1"/>
    </source>
</evidence>
<dbReference type="Proteomes" id="UP000233750">
    <property type="component" value="Unassembled WGS sequence"/>
</dbReference>
<accession>A0A2N3X0E7</accession>
<organism evidence="1 2">
    <name type="scientific">Amycolatopsis echigonensis</name>
    <dbReference type="NCBI Taxonomy" id="2576905"/>
    <lineage>
        <taxon>Bacteria</taxon>
        <taxon>Bacillati</taxon>
        <taxon>Actinomycetota</taxon>
        <taxon>Actinomycetes</taxon>
        <taxon>Pseudonocardiales</taxon>
        <taxon>Pseudonocardiaceae</taxon>
        <taxon>Amycolatopsis</taxon>
    </lineage>
</organism>
<dbReference type="AlphaFoldDB" id="A0A2N3X0E7"/>
<protein>
    <recommendedName>
        <fullName evidence="3">DUF4913 domain-containing protein</fullName>
    </recommendedName>
</protein>
<sequence length="252" mass="27648">MSTIDNNGTGPVQGPEETMRAVAGLAREVEALRMAVEAVSPLPEQVRVLHDEVAPLPEQVSKLAKVVKTLAEQANPDGDGGKTRPLSWLDLDDGEDVVGDPAEAAQETLEDLSVWLRRVFLRYRDAAAALPECWWWHPDVVEELVCLMRSWLAAYVDKDATVGRAADWHDRYRPGAVKRIKNATANCSLEAHLADGEHHRPAAPVPAGLALAPIALWWGEDRESTAPEPDQQLITEARAAEAARRRNGGVRR</sequence>
<comment type="caution">
    <text evidence="1">The sequence shown here is derived from an EMBL/GenBank/DDBJ whole genome shotgun (WGS) entry which is preliminary data.</text>
</comment>
<dbReference type="EMBL" id="PJMY01000002">
    <property type="protein sequence ID" value="PKV99590.1"/>
    <property type="molecule type" value="Genomic_DNA"/>
</dbReference>
<keyword evidence="2" id="KW-1185">Reference proteome</keyword>
<name>A0A2N3X0E7_9PSEU</name>
<dbReference type="RefSeq" id="WP_101434155.1">
    <property type="nucleotide sequence ID" value="NZ_PJMY01000002.1"/>
</dbReference>